<dbReference type="KEGG" id="pdo:PSDT_1073"/>
<keyword evidence="2" id="KW-1185">Reference proteome</keyword>
<gene>
    <name evidence="1" type="ORF">HMPREF0620_0542</name>
</gene>
<dbReference type="Proteomes" id="UP000004946">
    <property type="component" value="Chromosome"/>
</dbReference>
<accession>E6K156</accession>
<evidence type="ECO:0000313" key="2">
    <source>
        <dbReference type="Proteomes" id="UP000004946"/>
    </source>
</evidence>
<dbReference type="PATRIC" id="fig|864564.6.peg.1168"/>
<dbReference type="EMBL" id="AEON01000001">
    <property type="protein sequence ID" value="EFT83537.1"/>
    <property type="molecule type" value="Genomic_DNA"/>
</dbReference>
<sequence>MKIFFPARSSALGPGLLRRELLPVVTIRCKSLQGIAIVANHCESLRVSANYCKRL</sequence>
<dbReference type="AlphaFoldDB" id="E6K156"/>
<proteinExistence type="predicted"/>
<comment type="caution">
    <text evidence="1">The sequence shown here is derived from an EMBL/GenBank/DDBJ whole genome shotgun (WGS) entry which is preliminary data.</text>
</comment>
<evidence type="ECO:0000313" key="1">
    <source>
        <dbReference type="EMBL" id="EFT83537.1"/>
    </source>
</evidence>
<organism evidence="1 2">
    <name type="scientific">Parascardovia denticolens DSM 10105 = JCM 12538</name>
    <dbReference type="NCBI Taxonomy" id="864564"/>
    <lineage>
        <taxon>Bacteria</taxon>
        <taxon>Bacillati</taxon>
        <taxon>Actinomycetota</taxon>
        <taxon>Actinomycetes</taxon>
        <taxon>Bifidobacteriales</taxon>
        <taxon>Bifidobacteriaceae</taxon>
        <taxon>Parascardovia</taxon>
    </lineage>
</organism>
<reference evidence="1 2" key="1">
    <citation type="submission" date="2010-12" db="EMBL/GenBank/DDBJ databases">
        <authorList>
            <person name="Muzny D."/>
            <person name="Qin X."/>
            <person name="Buhay C."/>
            <person name="Dugan-Rocha S."/>
            <person name="Ding Y."/>
            <person name="Chen G."/>
            <person name="Hawes A."/>
            <person name="Holder M."/>
            <person name="Jhangiani S."/>
            <person name="Johnson A."/>
            <person name="Khan Z."/>
            <person name="Li Z."/>
            <person name="Liu W."/>
            <person name="Liu X."/>
            <person name="Perez L."/>
            <person name="Shen H."/>
            <person name="Wang Q."/>
            <person name="Watt J."/>
            <person name="Xi L."/>
            <person name="Xin Y."/>
            <person name="Zhou J."/>
            <person name="Deng J."/>
            <person name="Jiang H."/>
            <person name="Liu Y."/>
            <person name="Qu J."/>
            <person name="Song X.-Z."/>
            <person name="Zhang L."/>
            <person name="Villasana D."/>
            <person name="Johnson A."/>
            <person name="Liu J."/>
            <person name="Liyanage D."/>
            <person name="Lorensuhewa L."/>
            <person name="Robinson T."/>
            <person name="Song A."/>
            <person name="Song B.-B."/>
            <person name="Dinh H."/>
            <person name="Thornton R."/>
            <person name="Coyle M."/>
            <person name="Francisco L."/>
            <person name="Jackson L."/>
            <person name="Javaid M."/>
            <person name="Korchina V."/>
            <person name="Kovar C."/>
            <person name="Mata R."/>
            <person name="Mathew T."/>
            <person name="Ngo R."/>
            <person name="Nguyen L."/>
            <person name="Nguyen N."/>
            <person name="Okwuonu G."/>
            <person name="Ongeri F."/>
            <person name="Pham C."/>
            <person name="Simmons D."/>
            <person name="Wilczek-Boney K."/>
            <person name="Hale W."/>
            <person name="Jakkamsetti A."/>
            <person name="Pham P."/>
            <person name="Ruth R."/>
            <person name="San Lucas F."/>
            <person name="Warren J."/>
            <person name="Zhang J."/>
            <person name="Zhao Z."/>
            <person name="Zhou C."/>
            <person name="Zhu D."/>
            <person name="Lee S."/>
            <person name="Bess C."/>
            <person name="Blankenburg K."/>
            <person name="Forbes L."/>
            <person name="Fu Q."/>
            <person name="Gubbala S."/>
            <person name="Hirani K."/>
            <person name="Jayaseelan J.C."/>
            <person name="Lara F."/>
            <person name="Munidasa M."/>
            <person name="Palculict T."/>
            <person name="Patil S."/>
            <person name="Pu L.-L."/>
            <person name="Saada N."/>
            <person name="Tang L."/>
            <person name="Weissenberger G."/>
            <person name="Zhu Y."/>
            <person name="Hemphill L."/>
            <person name="Shang Y."/>
            <person name="Youmans B."/>
            <person name="Ayvaz T."/>
            <person name="Ross M."/>
            <person name="Santibanez J."/>
            <person name="Aqrawi P."/>
            <person name="Gross S."/>
            <person name="Joshi V."/>
            <person name="Fowler G."/>
            <person name="Nazareth L."/>
            <person name="Reid J."/>
            <person name="Worley K."/>
            <person name="Petrosino J."/>
            <person name="Highlander S."/>
            <person name="Gibbs R."/>
        </authorList>
    </citation>
    <scope>NUCLEOTIDE SEQUENCE [LARGE SCALE GENOMIC DNA]</scope>
    <source>
        <strain evidence="1 2">DSM 10105</strain>
    </source>
</reference>
<protein>
    <submittedName>
        <fullName evidence="1">Uncharacterized protein</fullName>
    </submittedName>
</protein>
<name>E6K156_PARDN</name>
<dbReference type="HOGENOM" id="CLU_3028107_0_0_11"/>